<name>A0A0U4CHG3_9ACTN</name>
<accession>A0A0U4CHG3</accession>
<sequence length="391" mass="41651">MRIVIVAESFLPQTNGVVHSVLRVLDHLASRGDEVLVVVPDAAGEVPAEVAGARVVTMPAWAFPGYPDVRVATGRVSPVTAILRDFDPDVVHLASPFALGWRAALAANALDIPVVAVYQTDVPTYAGRYGIRGVENLLWKRVRDVHGRADLNLVPSTATLDTLQAQGVERLVLWRRGVDTERFSPARRDDAWRRAVAPGGERLVGYVGRLAPEKQAQDLAALAGVPGTRLVVVGDGPERARLERLLPGALFTGMLHGTELATAMASLDVLVSTSETETFCQVVQEGLASGVPVVAAGVGGPVDLVDHSRTGWLYPAGDMGAMAGFVRDLTGDDAKRAAFGRAARRAVDGRGWQAVCSQLVGHYATAIERHAGVGPQDIGLLHWTTRRMVKG</sequence>
<organism evidence="5 6">
    <name type="scientific">Aeromicrobium erythreum</name>
    <dbReference type="NCBI Taxonomy" id="2041"/>
    <lineage>
        <taxon>Bacteria</taxon>
        <taxon>Bacillati</taxon>
        <taxon>Actinomycetota</taxon>
        <taxon>Actinomycetes</taxon>
        <taxon>Propionibacteriales</taxon>
        <taxon>Nocardioidaceae</taxon>
        <taxon>Aeromicrobium</taxon>
    </lineage>
</organism>
<keyword evidence="6" id="KW-1185">Reference proteome</keyword>
<evidence type="ECO:0000256" key="2">
    <source>
        <dbReference type="ARBA" id="ARBA00022679"/>
    </source>
</evidence>
<dbReference type="STRING" id="2041.AERYTH_08975"/>
<dbReference type="EMBL" id="CP011502">
    <property type="protein sequence ID" value="ALX04821.1"/>
    <property type="molecule type" value="Genomic_DNA"/>
</dbReference>
<dbReference type="CDD" id="cd03814">
    <property type="entry name" value="GT4-like"/>
    <property type="match status" value="1"/>
</dbReference>
<dbReference type="GO" id="GO:0016758">
    <property type="term" value="F:hexosyltransferase activity"/>
    <property type="evidence" value="ECO:0007669"/>
    <property type="project" value="TreeGrafter"/>
</dbReference>
<evidence type="ECO:0000259" key="3">
    <source>
        <dbReference type="Pfam" id="PF00534"/>
    </source>
</evidence>
<feature type="domain" description="Glycosyl transferase family 1" evidence="3">
    <location>
        <begin position="197"/>
        <end position="345"/>
    </location>
</feature>
<gene>
    <name evidence="5" type="ORF">AERYTH_08975</name>
</gene>
<dbReference type="PANTHER" id="PTHR45947:SF3">
    <property type="entry name" value="SULFOQUINOVOSYL TRANSFERASE SQD2"/>
    <property type="match status" value="1"/>
</dbReference>
<keyword evidence="2 5" id="KW-0808">Transferase</keyword>
<dbReference type="PATRIC" id="fig|2041.4.peg.1879"/>
<keyword evidence="1 5" id="KW-0328">Glycosyltransferase</keyword>
<evidence type="ECO:0000313" key="6">
    <source>
        <dbReference type="Proteomes" id="UP000067689"/>
    </source>
</evidence>
<dbReference type="RefSeq" id="WP_067861535.1">
    <property type="nucleotide sequence ID" value="NZ_CP011502.1"/>
</dbReference>
<reference evidence="5 6" key="1">
    <citation type="journal article" date="1991" name="Int. J. Syst. Bacteriol.">
        <title>Description of the erythromycin-producing bacterium Arthrobacter sp. strain NRRL B-3381 as Aeromicrobium erythreum gen. nov., sp. nov.</title>
        <authorList>
            <person name="Miller E.S."/>
            <person name="Woese C.R."/>
            <person name="Brenner S."/>
        </authorList>
    </citation>
    <scope>NUCLEOTIDE SEQUENCE [LARGE SCALE GENOMIC DNA]</scope>
    <source>
        <strain evidence="5 6">AR18</strain>
    </source>
</reference>
<proteinExistence type="predicted"/>
<dbReference type="Pfam" id="PF00534">
    <property type="entry name" value="Glycos_transf_1"/>
    <property type="match status" value="1"/>
</dbReference>
<dbReference type="AlphaFoldDB" id="A0A0U4CHG3"/>
<dbReference type="KEGG" id="aer:AERYTH_08975"/>
<feature type="domain" description="Glycosyltransferase subfamily 4-like N-terminal" evidence="4">
    <location>
        <begin position="15"/>
        <end position="182"/>
    </location>
</feature>
<dbReference type="InterPro" id="IPR028098">
    <property type="entry name" value="Glyco_trans_4-like_N"/>
</dbReference>
<dbReference type="Gene3D" id="3.40.50.2000">
    <property type="entry name" value="Glycogen Phosphorylase B"/>
    <property type="match status" value="2"/>
</dbReference>
<dbReference type="Pfam" id="PF13439">
    <property type="entry name" value="Glyco_transf_4"/>
    <property type="match status" value="1"/>
</dbReference>
<dbReference type="SUPFAM" id="SSF53756">
    <property type="entry name" value="UDP-Glycosyltransferase/glycogen phosphorylase"/>
    <property type="match status" value="1"/>
</dbReference>
<dbReference type="InterPro" id="IPR001296">
    <property type="entry name" value="Glyco_trans_1"/>
</dbReference>
<dbReference type="InterPro" id="IPR050194">
    <property type="entry name" value="Glycosyltransferase_grp1"/>
</dbReference>
<evidence type="ECO:0000313" key="5">
    <source>
        <dbReference type="EMBL" id="ALX04821.1"/>
    </source>
</evidence>
<dbReference type="OrthoDB" id="9802525at2"/>
<dbReference type="GO" id="GO:1901137">
    <property type="term" value="P:carbohydrate derivative biosynthetic process"/>
    <property type="evidence" value="ECO:0007669"/>
    <property type="project" value="UniProtKB-ARBA"/>
</dbReference>
<protein>
    <submittedName>
        <fullName evidence="5">GDP-mannose-dependent alpha-mannosyltransferase</fullName>
    </submittedName>
</protein>
<dbReference type="Proteomes" id="UP000067689">
    <property type="component" value="Chromosome"/>
</dbReference>
<evidence type="ECO:0000259" key="4">
    <source>
        <dbReference type="Pfam" id="PF13439"/>
    </source>
</evidence>
<dbReference type="PANTHER" id="PTHR45947">
    <property type="entry name" value="SULFOQUINOVOSYL TRANSFERASE SQD2"/>
    <property type="match status" value="1"/>
</dbReference>
<evidence type="ECO:0000256" key="1">
    <source>
        <dbReference type="ARBA" id="ARBA00022676"/>
    </source>
</evidence>